<gene>
    <name evidence="2" type="ORF">FKR81_23610</name>
</gene>
<evidence type="ECO:0000313" key="2">
    <source>
        <dbReference type="EMBL" id="TWP49530.1"/>
    </source>
</evidence>
<dbReference type="PANTHER" id="PTHR33797">
    <property type="entry name" value="ORGANIC HYDROPEROXIDE RESISTANCE PROTEIN-LIKE"/>
    <property type="match status" value="1"/>
</dbReference>
<dbReference type="InterPro" id="IPR019953">
    <property type="entry name" value="OHR"/>
</dbReference>
<dbReference type="NCBIfam" id="TIGR03561">
    <property type="entry name" value="organ_hyd_perox"/>
    <property type="match status" value="1"/>
</dbReference>
<comment type="caution">
    <text evidence="2">The sequence shown here is derived from an EMBL/GenBank/DDBJ whole genome shotgun (WGS) entry which is preliminary data.</text>
</comment>
<proteinExistence type="inferred from homology"/>
<dbReference type="InterPro" id="IPR036102">
    <property type="entry name" value="OsmC/Ohrsf"/>
</dbReference>
<comment type="similarity">
    <text evidence="1">Belongs to the OsmC/Ohr family.</text>
</comment>
<dbReference type="OrthoDB" id="9797508at2"/>
<reference evidence="2 3" key="1">
    <citation type="submission" date="2019-07" db="EMBL/GenBank/DDBJ databases">
        <title>Lentzea xizangensis sp. nov., isolated from Qinghai-Tibetan Plateau Soils.</title>
        <authorList>
            <person name="Huang J."/>
        </authorList>
    </citation>
    <scope>NUCLEOTIDE SEQUENCE [LARGE SCALE GENOMIC DNA]</scope>
    <source>
        <strain evidence="2 3">FXJ1.1311</strain>
    </source>
</reference>
<keyword evidence="3" id="KW-1185">Reference proteome</keyword>
<evidence type="ECO:0000256" key="1">
    <source>
        <dbReference type="ARBA" id="ARBA00007378"/>
    </source>
</evidence>
<dbReference type="Gene3D" id="3.30.300.20">
    <property type="match status" value="1"/>
</dbReference>
<evidence type="ECO:0000313" key="3">
    <source>
        <dbReference type="Proteomes" id="UP000316639"/>
    </source>
</evidence>
<dbReference type="PANTHER" id="PTHR33797:SF2">
    <property type="entry name" value="ORGANIC HYDROPEROXIDE RESISTANCE PROTEIN-LIKE"/>
    <property type="match status" value="1"/>
</dbReference>
<dbReference type="RefSeq" id="WP_146354458.1">
    <property type="nucleotide sequence ID" value="NZ_VOBR01000015.1"/>
</dbReference>
<dbReference type="SUPFAM" id="SSF82784">
    <property type="entry name" value="OsmC-like"/>
    <property type="match status" value="1"/>
</dbReference>
<protein>
    <submittedName>
        <fullName evidence="2">Ohr family peroxiredoxin</fullName>
    </submittedName>
</protein>
<dbReference type="InterPro" id="IPR003718">
    <property type="entry name" value="OsmC/Ohr_fam"/>
</dbReference>
<dbReference type="AlphaFoldDB" id="A0A563EQ78"/>
<organism evidence="2 3">
    <name type="scientific">Lentzea tibetensis</name>
    <dbReference type="NCBI Taxonomy" id="2591470"/>
    <lineage>
        <taxon>Bacteria</taxon>
        <taxon>Bacillati</taxon>
        <taxon>Actinomycetota</taxon>
        <taxon>Actinomycetes</taxon>
        <taxon>Pseudonocardiales</taxon>
        <taxon>Pseudonocardiaceae</taxon>
        <taxon>Lentzea</taxon>
    </lineage>
</organism>
<dbReference type="GO" id="GO:0006979">
    <property type="term" value="P:response to oxidative stress"/>
    <property type="evidence" value="ECO:0007669"/>
    <property type="project" value="InterPro"/>
</dbReference>
<dbReference type="Gene3D" id="2.20.25.10">
    <property type="match status" value="1"/>
</dbReference>
<dbReference type="InterPro" id="IPR015946">
    <property type="entry name" value="KH_dom-like_a/b"/>
</dbReference>
<accession>A0A563EQ78</accession>
<dbReference type="Pfam" id="PF02566">
    <property type="entry name" value="OsmC"/>
    <property type="match status" value="1"/>
</dbReference>
<name>A0A563EQ78_9PSEU</name>
<sequence>MTTELNKVLYTAKANAVGGRSGTVVTDDGRLDVQLAPPRKKTPGATNPEQLFAAGFAACFTSALAEVAAEHGVDASQAEVSCEVDLGTTSTPGGYGLGVRIEVAVPGVPAEKLQDLLHAADATCPYSEAVRGNIPVVLKAR</sequence>
<dbReference type="EMBL" id="VOBR01000015">
    <property type="protein sequence ID" value="TWP49530.1"/>
    <property type="molecule type" value="Genomic_DNA"/>
</dbReference>
<dbReference type="Proteomes" id="UP000316639">
    <property type="component" value="Unassembled WGS sequence"/>
</dbReference>